<keyword evidence="1" id="KW-0863">Zinc-finger</keyword>
<protein>
    <recommendedName>
        <fullName evidence="2">CCHC-type domain-containing protein</fullName>
    </recommendedName>
</protein>
<dbReference type="InterPro" id="IPR005312">
    <property type="entry name" value="DUF1759"/>
</dbReference>
<reference evidence="3 4" key="1">
    <citation type="submission" date="2015-09" db="EMBL/GenBank/DDBJ databases">
        <title>Trachymyrmex cornetzi WGS genome.</title>
        <authorList>
            <person name="Nygaard S."/>
            <person name="Hu H."/>
            <person name="Boomsma J."/>
            <person name="Zhang G."/>
        </authorList>
    </citation>
    <scope>NUCLEOTIDE SEQUENCE [LARGE SCALE GENOMIC DNA]</scope>
    <source>
        <strain evidence="3">Tcor2-1</strain>
        <tissue evidence="3">Whole body</tissue>
    </source>
</reference>
<dbReference type="PROSITE" id="PS50158">
    <property type="entry name" value="ZF_CCHC"/>
    <property type="match status" value="1"/>
</dbReference>
<dbReference type="GO" id="GO:0003676">
    <property type="term" value="F:nucleic acid binding"/>
    <property type="evidence" value="ECO:0007669"/>
    <property type="project" value="InterPro"/>
</dbReference>
<dbReference type="AlphaFoldDB" id="A0A151IZJ4"/>
<evidence type="ECO:0000313" key="4">
    <source>
        <dbReference type="Proteomes" id="UP000078492"/>
    </source>
</evidence>
<keyword evidence="1" id="KW-0479">Metal-binding</keyword>
<dbReference type="EMBL" id="KQ980705">
    <property type="protein sequence ID" value="KYN14464.1"/>
    <property type="molecule type" value="Genomic_DNA"/>
</dbReference>
<keyword evidence="4" id="KW-1185">Reference proteome</keyword>
<dbReference type="Proteomes" id="UP000078492">
    <property type="component" value="Unassembled WGS sequence"/>
</dbReference>
<dbReference type="InterPro" id="IPR001878">
    <property type="entry name" value="Znf_CCHC"/>
</dbReference>
<name>A0A151IZJ4_9HYME</name>
<sequence>MSGIRLPTIELPKFSGGAAEWLSFRDTFESLIHKNETIDCIQKFHYLRASLEGVAAQRRLLAHNHIKAIFDIQSSKEESAAKIRETIDTLNKHLLALNALDQSTEHWDTLLIYLISTKLDNVTARAWEEERVGNDIPTLSEFKSFLNSRADLLDSLELNNKEVQKTKQNEHAKTRSLLVQKQDCVECKENHKFIACTKFLDSSPQKRASYLKEAKLCLNCMRPGHFLKDCRASTCKHCSGKHNSLLHFERNLEVKTPSSEDTKASSVLCSKNQCNSFSVLLAIVIVLVIDSKGKSYDWRHIPTKDNPSDLLSRGVGSDKLIQSELWWHGPSFLVKQEADWPALVTLEGNIPEVKGTCCITTDSLESSIFKDVSSSRRIIRVIAYCKRFLYNCKERNDRKIGALSTLEISESFKALIKIAQSESFPIGRKNSRLGKMHANKSLITLNPFIDDDGLLRVGGRLGHSEFSNDKKHPIVLSAKHRFTKLILIDEHLRMLHLAPQALLASTREKFWIIGGKNLVKHPHRPQDRIALAGRRCSVFGGTRRVWSIMSGTNWVSVPRGRTLTPDVPVRNRGRAYNEYKERFCKLLMSLVTLLVYLIERQHMCLKGLCSNF</sequence>
<accession>A0A151IZJ4</accession>
<proteinExistence type="predicted"/>
<organism evidence="3 4">
    <name type="scientific">Trachymyrmex cornetzi</name>
    <dbReference type="NCBI Taxonomy" id="471704"/>
    <lineage>
        <taxon>Eukaryota</taxon>
        <taxon>Metazoa</taxon>
        <taxon>Ecdysozoa</taxon>
        <taxon>Arthropoda</taxon>
        <taxon>Hexapoda</taxon>
        <taxon>Insecta</taxon>
        <taxon>Pterygota</taxon>
        <taxon>Neoptera</taxon>
        <taxon>Endopterygota</taxon>
        <taxon>Hymenoptera</taxon>
        <taxon>Apocrita</taxon>
        <taxon>Aculeata</taxon>
        <taxon>Formicoidea</taxon>
        <taxon>Formicidae</taxon>
        <taxon>Myrmicinae</taxon>
        <taxon>Trachymyrmex</taxon>
    </lineage>
</organism>
<evidence type="ECO:0000259" key="2">
    <source>
        <dbReference type="PROSITE" id="PS50158"/>
    </source>
</evidence>
<gene>
    <name evidence="3" type="ORF">ALC57_13336</name>
</gene>
<keyword evidence="1" id="KW-0862">Zinc</keyword>
<dbReference type="STRING" id="471704.A0A151IZJ4"/>
<feature type="domain" description="CCHC-type" evidence="2">
    <location>
        <begin position="217"/>
        <end position="231"/>
    </location>
</feature>
<evidence type="ECO:0000313" key="3">
    <source>
        <dbReference type="EMBL" id="KYN14464.1"/>
    </source>
</evidence>
<dbReference type="PANTHER" id="PTHR47331">
    <property type="entry name" value="PHD-TYPE DOMAIN-CONTAINING PROTEIN"/>
    <property type="match status" value="1"/>
</dbReference>
<evidence type="ECO:0000256" key="1">
    <source>
        <dbReference type="PROSITE-ProRule" id="PRU00047"/>
    </source>
</evidence>
<dbReference type="Pfam" id="PF03564">
    <property type="entry name" value="DUF1759"/>
    <property type="match status" value="2"/>
</dbReference>
<dbReference type="GO" id="GO:0008270">
    <property type="term" value="F:zinc ion binding"/>
    <property type="evidence" value="ECO:0007669"/>
    <property type="project" value="UniProtKB-KW"/>
</dbReference>